<organism evidence="2 3">
    <name type="scientific">Leptospira ognonensis</name>
    <dbReference type="NCBI Taxonomy" id="2484945"/>
    <lineage>
        <taxon>Bacteria</taxon>
        <taxon>Pseudomonadati</taxon>
        <taxon>Spirochaetota</taxon>
        <taxon>Spirochaetia</taxon>
        <taxon>Leptospirales</taxon>
        <taxon>Leptospiraceae</taxon>
        <taxon>Leptospira</taxon>
    </lineage>
</organism>
<dbReference type="EMBL" id="RQGD01000035">
    <property type="protein sequence ID" value="TGL57451.1"/>
    <property type="molecule type" value="Genomic_DNA"/>
</dbReference>
<keyword evidence="1" id="KW-0732">Signal</keyword>
<reference evidence="2" key="1">
    <citation type="journal article" date="2019" name="PLoS Negl. Trop. Dis.">
        <title>Revisiting the worldwide diversity of Leptospira species in the environment.</title>
        <authorList>
            <person name="Vincent A.T."/>
            <person name="Schiettekatte O."/>
            <person name="Bourhy P."/>
            <person name="Veyrier F.J."/>
            <person name="Picardeau M."/>
        </authorList>
    </citation>
    <scope>NUCLEOTIDE SEQUENCE [LARGE SCALE GENOMIC DNA]</scope>
    <source>
        <strain evidence="2">201702476</strain>
    </source>
</reference>
<sequence length="288" mass="32876">MKVLFKSTPLLIFLPFFGISAGPAQDIDFYKTISNWYDLTLTAQVNEPLPKIIFNEDDPDFGKPNTATNKSRSDLLARKKAKEKLRVRLSQSLESLFYDSNYTVFEYSQMNKMVRSRINAFISEEKEIFDFQPGKNQLISKASINLIGKQGFLAYLPVEYASEQIPTFTEEVLPVEFSGLVVDARHLKVKKALFPKIQSDRGLDVYSPFYVKEGYAIETGYVAYRDDEDPKNWEKRAGKNPFFIVALGVSGKNQTDLILPADEVAKFLSHPETRKNLMRCRVLVLVSK</sequence>
<evidence type="ECO:0000313" key="3">
    <source>
        <dbReference type="Proteomes" id="UP000297693"/>
    </source>
</evidence>
<name>A0A4R9JZ01_9LEPT</name>
<feature type="chain" id="PRO_5020480770" evidence="1">
    <location>
        <begin position="22"/>
        <end position="288"/>
    </location>
</feature>
<proteinExistence type="predicted"/>
<feature type="signal peptide" evidence="1">
    <location>
        <begin position="1"/>
        <end position="21"/>
    </location>
</feature>
<keyword evidence="3" id="KW-1185">Reference proteome</keyword>
<evidence type="ECO:0000313" key="2">
    <source>
        <dbReference type="EMBL" id="TGL57451.1"/>
    </source>
</evidence>
<dbReference type="RefSeq" id="WP_135624572.1">
    <property type="nucleotide sequence ID" value="NZ_RQGD01000035.1"/>
</dbReference>
<dbReference type="Proteomes" id="UP000297693">
    <property type="component" value="Unassembled WGS sequence"/>
</dbReference>
<accession>A0A4R9JZ01</accession>
<dbReference type="OrthoDB" id="338999at2"/>
<comment type="caution">
    <text evidence="2">The sequence shown here is derived from an EMBL/GenBank/DDBJ whole genome shotgun (WGS) entry which is preliminary data.</text>
</comment>
<protein>
    <submittedName>
        <fullName evidence="2">Uncharacterized protein</fullName>
    </submittedName>
</protein>
<evidence type="ECO:0000256" key="1">
    <source>
        <dbReference type="SAM" id="SignalP"/>
    </source>
</evidence>
<dbReference type="AlphaFoldDB" id="A0A4R9JZ01"/>
<gene>
    <name evidence="2" type="ORF">EHQ58_14310</name>
</gene>